<reference evidence="3" key="1">
    <citation type="submission" date="2016-09" db="EMBL/GenBank/DDBJ databases">
        <authorList>
            <person name="Koehorst J."/>
        </authorList>
    </citation>
    <scope>NUCLEOTIDE SEQUENCE [LARGE SCALE GENOMIC DNA]</scope>
</reference>
<keyword evidence="1" id="KW-1133">Transmembrane helix</keyword>
<accession>A0A1C7PDB6</accession>
<dbReference type="Proteomes" id="UP000176204">
    <property type="component" value="Chromosome I"/>
</dbReference>
<name>A0A1C7PDB6_9BACT</name>
<keyword evidence="1" id="KW-0812">Transmembrane</keyword>
<gene>
    <name evidence="2" type="ORF">PYTT_1641</name>
</gene>
<feature type="transmembrane region" description="Helical" evidence="1">
    <location>
        <begin position="69"/>
        <end position="89"/>
    </location>
</feature>
<evidence type="ECO:0000313" key="3">
    <source>
        <dbReference type="Proteomes" id="UP000176204"/>
    </source>
</evidence>
<dbReference type="KEGG" id="agl:PYTT_1641"/>
<dbReference type="STRING" id="1679444.PYTT_1641"/>
<keyword evidence="3" id="KW-1185">Reference proteome</keyword>
<keyword evidence="1" id="KW-0472">Membrane</keyword>
<evidence type="ECO:0000313" key="2">
    <source>
        <dbReference type="EMBL" id="SEH91084.1"/>
    </source>
</evidence>
<dbReference type="AlphaFoldDB" id="A0A1C7PDB6"/>
<protein>
    <submittedName>
        <fullName evidence="2">Uncharacterized protein</fullName>
    </submittedName>
</protein>
<organism evidence="2 3">
    <name type="scientific">Akkermansia glycaniphila</name>
    <dbReference type="NCBI Taxonomy" id="1679444"/>
    <lineage>
        <taxon>Bacteria</taxon>
        <taxon>Pseudomonadati</taxon>
        <taxon>Verrucomicrobiota</taxon>
        <taxon>Verrucomicrobiia</taxon>
        <taxon>Verrucomicrobiales</taxon>
        <taxon>Akkermansiaceae</taxon>
        <taxon>Akkermansia</taxon>
    </lineage>
</organism>
<proteinExistence type="predicted"/>
<dbReference type="RefSeq" id="WP_067774319.1">
    <property type="nucleotide sequence ID" value="NZ_LIGX01000018.1"/>
</dbReference>
<evidence type="ECO:0000256" key="1">
    <source>
        <dbReference type="SAM" id="Phobius"/>
    </source>
</evidence>
<dbReference type="EMBL" id="LT629973">
    <property type="protein sequence ID" value="SEH91084.1"/>
    <property type="molecule type" value="Genomic_DNA"/>
</dbReference>
<sequence length="131" mass="14355">MSNQHEHALDIAKEMFFKYAKLKGLSIQCWDDLDFKEQAAWVGLANSVLPILVRHAYDDLKECARSGGWVRWILAAVSAVLGAAGTLLFSGCSSVPSGSVQQWDDAHRLLHAVTGTRCTLVQPGPVTQFTK</sequence>